<evidence type="ECO:0000313" key="3">
    <source>
        <dbReference type="Proteomes" id="UP001221898"/>
    </source>
</evidence>
<name>A0AAD7S343_9TELE</name>
<organism evidence="2 3">
    <name type="scientific">Aldrovandia affinis</name>
    <dbReference type="NCBI Taxonomy" id="143900"/>
    <lineage>
        <taxon>Eukaryota</taxon>
        <taxon>Metazoa</taxon>
        <taxon>Chordata</taxon>
        <taxon>Craniata</taxon>
        <taxon>Vertebrata</taxon>
        <taxon>Euteleostomi</taxon>
        <taxon>Actinopterygii</taxon>
        <taxon>Neopterygii</taxon>
        <taxon>Teleostei</taxon>
        <taxon>Notacanthiformes</taxon>
        <taxon>Halosauridae</taxon>
        <taxon>Aldrovandia</taxon>
    </lineage>
</organism>
<dbReference type="EMBL" id="JAINUG010000121">
    <property type="protein sequence ID" value="KAJ8394953.1"/>
    <property type="molecule type" value="Genomic_DNA"/>
</dbReference>
<gene>
    <name evidence="2" type="ORF">AAFF_G00040760</name>
</gene>
<protein>
    <submittedName>
        <fullName evidence="2">Uncharacterized protein</fullName>
    </submittedName>
</protein>
<evidence type="ECO:0000313" key="2">
    <source>
        <dbReference type="EMBL" id="KAJ8394953.1"/>
    </source>
</evidence>
<feature type="region of interest" description="Disordered" evidence="1">
    <location>
        <begin position="73"/>
        <end position="106"/>
    </location>
</feature>
<comment type="caution">
    <text evidence="2">The sequence shown here is derived from an EMBL/GenBank/DDBJ whole genome shotgun (WGS) entry which is preliminary data.</text>
</comment>
<sequence length="106" mass="11430">MLIPTYGANNKSTRHREPQEKRQPMGKGGEEEAKWEPDVKGVMTVDRKRRNTGGTPCMAARVYLSEPGLAAVGATGNRNGRGGTQGGSDMTAPRLGRERPQAPWGP</sequence>
<dbReference type="Proteomes" id="UP001221898">
    <property type="component" value="Unassembled WGS sequence"/>
</dbReference>
<keyword evidence="3" id="KW-1185">Reference proteome</keyword>
<proteinExistence type="predicted"/>
<evidence type="ECO:0000256" key="1">
    <source>
        <dbReference type="SAM" id="MobiDB-lite"/>
    </source>
</evidence>
<feature type="region of interest" description="Disordered" evidence="1">
    <location>
        <begin position="1"/>
        <end position="54"/>
    </location>
</feature>
<accession>A0AAD7S343</accession>
<reference evidence="2" key="1">
    <citation type="journal article" date="2023" name="Science">
        <title>Genome structures resolve the early diversification of teleost fishes.</title>
        <authorList>
            <person name="Parey E."/>
            <person name="Louis A."/>
            <person name="Montfort J."/>
            <person name="Bouchez O."/>
            <person name="Roques C."/>
            <person name="Iampietro C."/>
            <person name="Lluch J."/>
            <person name="Castinel A."/>
            <person name="Donnadieu C."/>
            <person name="Desvignes T."/>
            <person name="Floi Bucao C."/>
            <person name="Jouanno E."/>
            <person name="Wen M."/>
            <person name="Mejri S."/>
            <person name="Dirks R."/>
            <person name="Jansen H."/>
            <person name="Henkel C."/>
            <person name="Chen W.J."/>
            <person name="Zahm M."/>
            <person name="Cabau C."/>
            <person name="Klopp C."/>
            <person name="Thompson A.W."/>
            <person name="Robinson-Rechavi M."/>
            <person name="Braasch I."/>
            <person name="Lecointre G."/>
            <person name="Bobe J."/>
            <person name="Postlethwait J.H."/>
            <person name="Berthelot C."/>
            <person name="Roest Crollius H."/>
            <person name="Guiguen Y."/>
        </authorList>
    </citation>
    <scope>NUCLEOTIDE SEQUENCE</scope>
    <source>
        <strain evidence="2">NC1722</strain>
    </source>
</reference>
<dbReference type="AlphaFoldDB" id="A0AAD7S343"/>
<feature type="compositionally biased region" description="Basic and acidic residues" evidence="1">
    <location>
        <begin position="15"/>
        <end position="39"/>
    </location>
</feature>